<dbReference type="InterPro" id="IPR050166">
    <property type="entry name" value="ABC_transporter_ATP-bind"/>
</dbReference>
<keyword evidence="6" id="KW-0378">Hydrolase</keyword>
<dbReference type="SUPFAM" id="SSF52540">
    <property type="entry name" value="P-loop containing nucleoside triphosphate hydrolases"/>
    <property type="match status" value="1"/>
</dbReference>
<comment type="similarity">
    <text evidence="1">Belongs to the ABC transporter superfamily.</text>
</comment>
<evidence type="ECO:0000313" key="6">
    <source>
        <dbReference type="EMBL" id="SLN63800.1"/>
    </source>
</evidence>
<proteinExistence type="inferred from homology"/>
<keyword evidence="4 6" id="KW-0067">ATP-binding</keyword>
<evidence type="ECO:0000256" key="1">
    <source>
        <dbReference type="ARBA" id="ARBA00005417"/>
    </source>
</evidence>
<dbReference type="InterPro" id="IPR017871">
    <property type="entry name" value="ABC_transporter-like_CS"/>
</dbReference>
<protein>
    <submittedName>
        <fullName evidence="6">Sulfate/thiosulfate import ATP-binding protein CysA</fullName>
        <ecNumber evidence="6">3.6.3.25</ecNumber>
    </submittedName>
</protein>
<keyword evidence="3" id="KW-0547">Nucleotide-binding</keyword>
<evidence type="ECO:0000259" key="5">
    <source>
        <dbReference type="PROSITE" id="PS50893"/>
    </source>
</evidence>
<evidence type="ECO:0000256" key="2">
    <source>
        <dbReference type="ARBA" id="ARBA00022448"/>
    </source>
</evidence>
<dbReference type="Proteomes" id="UP000193862">
    <property type="component" value="Unassembled WGS sequence"/>
</dbReference>
<name>A0A1Y5TGQ7_9RHOB</name>
<reference evidence="6 7" key="1">
    <citation type="submission" date="2017-03" db="EMBL/GenBank/DDBJ databases">
        <authorList>
            <person name="Afonso C.L."/>
            <person name="Miller P.J."/>
            <person name="Scott M.A."/>
            <person name="Spackman E."/>
            <person name="Goraichik I."/>
            <person name="Dimitrov K.M."/>
            <person name="Suarez D.L."/>
            <person name="Swayne D.E."/>
        </authorList>
    </citation>
    <scope>NUCLEOTIDE SEQUENCE [LARGE SCALE GENOMIC DNA]</scope>
    <source>
        <strain evidence="6 7">CECT 8620</strain>
    </source>
</reference>
<dbReference type="OrthoDB" id="9802264at2"/>
<dbReference type="Gene3D" id="3.40.50.300">
    <property type="entry name" value="P-loop containing nucleotide triphosphate hydrolases"/>
    <property type="match status" value="1"/>
</dbReference>
<dbReference type="InterPro" id="IPR027417">
    <property type="entry name" value="P-loop_NTPase"/>
</dbReference>
<evidence type="ECO:0000313" key="7">
    <source>
        <dbReference type="Proteomes" id="UP000193862"/>
    </source>
</evidence>
<dbReference type="EC" id="3.6.3.25" evidence="6"/>
<evidence type="ECO:0000256" key="4">
    <source>
        <dbReference type="ARBA" id="ARBA00022840"/>
    </source>
</evidence>
<organism evidence="6 7">
    <name type="scientific">Aquimixticola soesokkakensis</name>
    <dbReference type="NCBI Taxonomy" id="1519096"/>
    <lineage>
        <taxon>Bacteria</taxon>
        <taxon>Pseudomonadati</taxon>
        <taxon>Pseudomonadota</taxon>
        <taxon>Alphaproteobacteria</taxon>
        <taxon>Rhodobacterales</taxon>
        <taxon>Paracoccaceae</taxon>
        <taxon>Aquimixticola</taxon>
    </lineage>
</organism>
<gene>
    <name evidence="6" type="primary">cysA_3</name>
    <name evidence="6" type="ORF">AQS8620_02924</name>
</gene>
<dbReference type="Pfam" id="PF00005">
    <property type="entry name" value="ABC_tran"/>
    <property type="match status" value="1"/>
</dbReference>
<dbReference type="PANTHER" id="PTHR42788">
    <property type="entry name" value="TAURINE IMPORT ATP-BINDING PROTEIN-RELATED"/>
    <property type="match status" value="1"/>
</dbReference>
<sequence>MNAAAPCALSLRDVSLSFGAVPVLAGLTLEVRGAGVTVVLGPSGSGKTSLLRLAAGLIAPDLGAVSIAGRAEDRAADGTRGGARVGVMFQEARLLPWATVRRNLEFALLPLKLSRAQVTARIDTQLARLGIADLAARMPAQVSGGQKQRVALARALIVAPRVLLMDEPFASLDALLREDMQDELLRVLALQPASVVFVTHSVDEALYLADRIVVLGGGKILADVAVTTPRPRRVPAGEPLGDDAALRADLRRILRGASSGGARAMAARGAAP</sequence>
<dbReference type="InterPro" id="IPR003439">
    <property type="entry name" value="ABC_transporter-like_ATP-bd"/>
</dbReference>
<dbReference type="EMBL" id="FWFS01000011">
    <property type="protein sequence ID" value="SLN63800.1"/>
    <property type="molecule type" value="Genomic_DNA"/>
</dbReference>
<dbReference type="SMART" id="SM00382">
    <property type="entry name" value="AAA"/>
    <property type="match status" value="1"/>
</dbReference>
<feature type="domain" description="ABC transporter" evidence="5">
    <location>
        <begin position="9"/>
        <end position="242"/>
    </location>
</feature>
<dbReference type="PROSITE" id="PS00211">
    <property type="entry name" value="ABC_TRANSPORTER_1"/>
    <property type="match status" value="1"/>
</dbReference>
<evidence type="ECO:0000256" key="3">
    <source>
        <dbReference type="ARBA" id="ARBA00022741"/>
    </source>
</evidence>
<dbReference type="AlphaFoldDB" id="A0A1Y5TGQ7"/>
<keyword evidence="2" id="KW-0813">Transport</keyword>
<dbReference type="InterPro" id="IPR003593">
    <property type="entry name" value="AAA+_ATPase"/>
</dbReference>
<dbReference type="GO" id="GO:0016887">
    <property type="term" value="F:ATP hydrolysis activity"/>
    <property type="evidence" value="ECO:0007669"/>
    <property type="project" value="InterPro"/>
</dbReference>
<keyword evidence="7" id="KW-1185">Reference proteome</keyword>
<dbReference type="PANTHER" id="PTHR42788:SF13">
    <property type="entry name" value="ALIPHATIC SULFONATES IMPORT ATP-BINDING PROTEIN SSUB"/>
    <property type="match status" value="1"/>
</dbReference>
<dbReference type="PROSITE" id="PS50893">
    <property type="entry name" value="ABC_TRANSPORTER_2"/>
    <property type="match status" value="1"/>
</dbReference>
<accession>A0A1Y5TGQ7</accession>
<dbReference type="GO" id="GO:0005524">
    <property type="term" value="F:ATP binding"/>
    <property type="evidence" value="ECO:0007669"/>
    <property type="project" value="UniProtKB-KW"/>
</dbReference>
<dbReference type="RefSeq" id="WP_085837729.1">
    <property type="nucleotide sequence ID" value="NZ_FWFS01000011.1"/>
</dbReference>